<organism evidence="1">
    <name type="scientific">Arundo donax</name>
    <name type="common">Giant reed</name>
    <name type="synonym">Donax arundinaceus</name>
    <dbReference type="NCBI Taxonomy" id="35708"/>
    <lineage>
        <taxon>Eukaryota</taxon>
        <taxon>Viridiplantae</taxon>
        <taxon>Streptophyta</taxon>
        <taxon>Embryophyta</taxon>
        <taxon>Tracheophyta</taxon>
        <taxon>Spermatophyta</taxon>
        <taxon>Magnoliopsida</taxon>
        <taxon>Liliopsida</taxon>
        <taxon>Poales</taxon>
        <taxon>Poaceae</taxon>
        <taxon>PACMAD clade</taxon>
        <taxon>Arundinoideae</taxon>
        <taxon>Arundineae</taxon>
        <taxon>Arundo</taxon>
    </lineage>
</organism>
<proteinExistence type="predicted"/>
<dbReference type="EMBL" id="GBRH01168105">
    <property type="protein sequence ID" value="JAE29791.1"/>
    <property type="molecule type" value="Transcribed_RNA"/>
</dbReference>
<sequence length="62" mass="6764">MQRLISLQDCRLQSSILSEPAEDRDELIGVRGEGIVDALRTRSQAASPLPSSSWALKPAQKS</sequence>
<evidence type="ECO:0000313" key="1">
    <source>
        <dbReference type="EMBL" id="JAE29791.1"/>
    </source>
</evidence>
<accession>A0A0A9H4J7</accession>
<protein>
    <submittedName>
        <fullName evidence="1">Uncharacterized protein</fullName>
    </submittedName>
</protein>
<reference evidence="1" key="1">
    <citation type="submission" date="2014-09" db="EMBL/GenBank/DDBJ databases">
        <authorList>
            <person name="Magalhaes I.L.F."/>
            <person name="Oliveira U."/>
            <person name="Santos F.R."/>
            <person name="Vidigal T.H.D.A."/>
            <person name="Brescovit A.D."/>
            <person name="Santos A.J."/>
        </authorList>
    </citation>
    <scope>NUCLEOTIDE SEQUENCE</scope>
    <source>
        <tissue evidence="1">Shoot tissue taken approximately 20 cm above the soil surface</tissue>
    </source>
</reference>
<name>A0A0A9H4J7_ARUDO</name>
<dbReference type="AlphaFoldDB" id="A0A0A9H4J7"/>
<reference evidence="1" key="2">
    <citation type="journal article" date="2015" name="Data Brief">
        <title>Shoot transcriptome of the giant reed, Arundo donax.</title>
        <authorList>
            <person name="Barrero R.A."/>
            <person name="Guerrero F.D."/>
            <person name="Moolhuijzen P."/>
            <person name="Goolsby J.A."/>
            <person name="Tidwell J."/>
            <person name="Bellgard S.E."/>
            <person name="Bellgard M.I."/>
        </authorList>
    </citation>
    <scope>NUCLEOTIDE SEQUENCE</scope>
    <source>
        <tissue evidence="1">Shoot tissue taken approximately 20 cm above the soil surface</tissue>
    </source>
</reference>